<feature type="compositionally biased region" description="Basic and acidic residues" evidence="5">
    <location>
        <begin position="131"/>
        <end position="174"/>
    </location>
</feature>
<dbReference type="GO" id="GO:0006412">
    <property type="term" value="P:translation"/>
    <property type="evidence" value="ECO:0007669"/>
    <property type="project" value="UniProtKB-UniRule"/>
</dbReference>
<dbReference type="NCBIfam" id="NF004363">
    <property type="entry name" value="PRK05738.2-4"/>
    <property type="match status" value="1"/>
</dbReference>
<gene>
    <name evidence="6" type="primary">rplW_2</name>
    <name evidence="4" type="synonym">rplW</name>
    <name evidence="6" type="ORF">NCTC10113_00943</name>
</gene>
<dbReference type="AlphaFoldDB" id="A0A448ZXT6"/>
<dbReference type="InterPro" id="IPR012678">
    <property type="entry name" value="Ribosomal_uL23/eL15/eS24_sf"/>
</dbReference>
<comment type="subunit">
    <text evidence="4">Part of the 50S ribosomal subunit. Contacts protein L29, and trigger factor when it is bound to the ribosome.</text>
</comment>
<dbReference type="NCBIfam" id="NF008919">
    <property type="entry name" value="PRK12280.1-3"/>
    <property type="match status" value="1"/>
</dbReference>
<dbReference type="GO" id="GO:0019843">
    <property type="term" value="F:rRNA binding"/>
    <property type="evidence" value="ECO:0007669"/>
    <property type="project" value="UniProtKB-UniRule"/>
</dbReference>
<proteinExistence type="inferred from homology"/>
<dbReference type="EMBL" id="LR214939">
    <property type="protein sequence ID" value="VEU56062.1"/>
    <property type="molecule type" value="Genomic_DNA"/>
</dbReference>
<organism evidence="6">
    <name type="scientific">Metamycoplasma salivarium</name>
    <name type="common">Mycoplasma salivarium</name>
    <dbReference type="NCBI Taxonomy" id="2124"/>
    <lineage>
        <taxon>Bacteria</taxon>
        <taxon>Bacillati</taxon>
        <taxon>Mycoplasmatota</taxon>
        <taxon>Mycoplasmoidales</taxon>
        <taxon>Metamycoplasmataceae</taxon>
        <taxon>Metamycoplasma</taxon>
    </lineage>
</organism>
<dbReference type="GO" id="GO:0006334">
    <property type="term" value="P:nucleosome assembly"/>
    <property type="evidence" value="ECO:0007669"/>
    <property type="project" value="InterPro"/>
</dbReference>
<protein>
    <recommendedName>
        <fullName evidence="4">Large ribosomal subunit protein uL23</fullName>
    </recommendedName>
</protein>
<evidence type="ECO:0000256" key="2">
    <source>
        <dbReference type="ARBA" id="ARBA00022980"/>
    </source>
</evidence>
<dbReference type="InterPro" id="IPR013025">
    <property type="entry name" value="Ribosomal_uL23-like"/>
</dbReference>
<comment type="function">
    <text evidence="4">One of the early assembly proteins it binds 23S rRNA. One of the proteins that surrounds the polypeptide exit tunnel on the outside of the ribosome. Forms the main docking site for trigger factor binding to the ribosome.</text>
</comment>
<keyword evidence="3 4" id="KW-0687">Ribonucleoprotein</keyword>
<comment type="similarity">
    <text evidence="1 4">Belongs to the universal ribosomal protein uL23 family.</text>
</comment>
<evidence type="ECO:0000256" key="1">
    <source>
        <dbReference type="ARBA" id="ARBA00006700"/>
    </source>
</evidence>
<reference evidence="6" key="1">
    <citation type="submission" date="2019-01" db="EMBL/GenBank/DDBJ databases">
        <authorList>
            <consortium name="Pathogen Informatics"/>
        </authorList>
    </citation>
    <scope>NUCLEOTIDE SEQUENCE [LARGE SCALE GENOMIC DNA]</scope>
    <source>
        <strain evidence="6">NCTC10113</strain>
    </source>
</reference>
<accession>A0A448ZXT6</accession>
<dbReference type="GO" id="GO:0000786">
    <property type="term" value="C:nucleosome"/>
    <property type="evidence" value="ECO:0007669"/>
    <property type="project" value="InterPro"/>
</dbReference>
<name>A0A448ZXT6_METSV</name>
<dbReference type="GO" id="GO:0003677">
    <property type="term" value="F:DNA binding"/>
    <property type="evidence" value="ECO:0007669"/>
    <property type="project" value="InterPro"/>
</dbReference>
<evidence type="ECO:0000313" key="6">
    <source>
        <dbReference type="EMBL" id="VEU56062.1"/>
    </source>
</evidence>
<dbReference type="InterPro" id="IPR012677">
    <property type="entry name" value="Nucleotide-bd_a/b_plait_sf"/>
</dbReference>
<keyword evidence="2 4" id="KW-0689">Ribosomal protein</keyword>
<dbReference type="GO" id="GO:1990904">
    <property type="term" value="C:ribonucleoprotein complex"/>
    <property type="evidence" value="ECO:0007669"/>
    <property type="project" value="UniProtKB-KW"/>
</dbReference>
<dbReference type="Gene3D" id="3.30.70.330">
    <property type="match status" value="1"/>
</dbReference>
<geneLocation type="plasmid" evidence="6">
    <name>2</name>
</geneLocation>
<dbReference type="SUPFAM" id="SSF54189">
    <property type="entry name" value="Ribosomal proteins S24e, L23 and L15e"/>
    <property type="match status" value="1"/>
</dbReference>
<dbReference type="Pfam" id="PF00276">
    <property type="entry name" value="Ribosomal_L23"/>
    <property type="match status" value="1"/>
</dbReference>
<feature type="region of interest" description="Disordered" evidence="5">
    <location>
        <begin position="112"/>
        <end position="204"/>
    </location>
</feature>
<sequence>MNFNQVIKYPILTEKTENLRSAKNLYTFAVDVRSNKVEIRQAIEFIFDVKVLDVRVVNYDKKAASLGRSKGFKPAVKKAYVQLDEKSKIILYQEEAEAAKKQAKLAEKEAKKAQSSEMSEAEKKAAKKIAKAAEAKTKKVENKPKSETKVKEVKETKVVSEKKEEPKKASEPAKKTATSKAKTNSSETPKKQAVKKPATKKETK</sequence>
<keyword evidence="4" id="KW-0699">rRNA-binding</keyword>
<evidence type="ECO:0000256" key="3">
    <source>
        <dbReference type="ARBA" id="ARBA00023274"/>
    </source>
</evidence>
<keyword evidence="4" id="KW-0694">RNA-binding</keyword>
<evidence type="ECO:0000256" key="5">
    <source>
        <dbReference type="SAM" id="MobiDB-lite"/>
    </source>
</evidence>
<dbReference type="InterPro" id="IPR005819">
    <property type="entry name" value="H1/H5"/>
</dbReference>
<dbReference type="PANTHER" id="PTHR11620">
    <property type="entry name" value="60S RIBOSOMAL PROTEIN L23A"/>
    <property type="match status" value="1"/>
</dbReference>
<evidence type="ECO:0000256" key="4">
    <source>
        <dbReference type="HAMAP-Rule" id="MF_01369"/>
    </source>
</evidence>
<dbReference type="RefSeq" id="WP_024543935.1">
    <property type="nucleotide sequence ID" value="NZ_LR214938.2"/>
</dbReference>
<dbReference type="GO" id="GO:0003735">
    <property type="term" value="F:structural constituent of ribosome"/>
    <property type="evidence" value="ECO:0007669"/>
    <property type="project" value="InterPro"/>
</dbReference>
<dbReference type="GO" id="GO:0030527">
    <property type="term" value="F:structural constituent of chromatin"/>
    <property type="evidence" value="ECO:0007669"/>
    <property type="project" value="InterPro"/>
</dbReference>
<dbReference type="HAMAP" id="MF_01369_B">
    <property type="entry name" value="Ribosomal_uL23_B"/>
    <property type="match status" value="1"/>
</dbReference>
<dbReference type="PRINTS" id="PR00624">
    <property type="entry name" value="HISTONEH5"/>
</dbReference>
<feature type="compositionally biased region" description="Basic and acidic residues" evidence="5">
    <location>
        <begin position="112"/>
        <end position="124"/>
    </location>
</feature>
<keyword evidence="6" id="KW-0614">Plasmid</keyword>
<dbReference type="GO" id="GO:0005840">
    <property type="term" value="C:ribosome"/>
    <property type="evidence" value="ECO:0007669"/>
    <property type="project" value="UniProtKB-KW"/>
</dbReference>